<keyword evidence="2" id="KW-1185">Reference proteome</keyword>
<evidence type="ECO:0000313" key="1">
    <source>
        <dbReference type="EMBL" id="RDB29790.1"/>
    </source>
</evidence>
<dbReference type="AlphaFoldDB" id="A0A369K8J6"/>
<gene>
    <name evidence="1" type="ORF">Hypma_014060</name>
</gene>
<accession>A0A369K8J6</accession>
<proteinExistence type="predicted"/>
<protein>
    <submittedName>
        <fullName evidence="1">Uncharacterized protein</fullName>
    </submittedName>
</protein>
<name>A0A369K8J6_HYPMA</name>
<organism evidence="1 2">
    <name type="scientific">Hypsizygus marmoreus</name>
    <name type="common">White beech mushroom</name>
    <name type="synonym">Agaricus marmoreus</name>
    <dbReference type="NCBI Taxonomy" id="39966"/>
    <lineage>
        <taxon>Eukaryota</taxon>
        <taxon>Fungi</taxon>
        <taxon>Dikarya</taxon>
        <taxon>Basidiomycota</taxon>
        <taxon>Agaricomycotina</taxon>
        <taxon>Agaricomycetes</taxon>
        <taxon>Agaricomycetidae</taxon>
        <taxon>Agaricales</taxon>
        <taxon>Tricholomatineae</taxon>
        <taxon>Lyophyllaceae</taxon>
        <taxon>Hypsizygus</taxon>
    </lineage>
</organism>
<feature type="non-terminal residue" evidence="1">
    <location>
        <position position="1"/>
    </location>
</feature>
<comment type="caution">
    <text evidence="1">The sequence shown here is derived from an EMBL/GenBank/DDBJ whole genome shotgun (WGS) entry which is preliminary data.</text>
</comment>
<evidence type="ECO:0000313" key="2">
    <source>
        <dbReference type="Proteomes" id="UP000076154"/>
    </source>
</evidence>
<dbReference type="InParanoid" id="A0A369K8J6"/>
<reference evidence="1" key="1">
    <citation type="submission" date="2018-04" db="EMBL/GenBank/DDBJ databases">
        <title>Whole genome sequencing of Hypsizygus marmoreus.</title>
        <authorList>
            <person name="Choi I.-G."/>
            <person name="Min B."/>
            <person name="Kim J.-G."/>
            <person name="Kim S."/>
            <person name="Oh Y.-L."/>
            <person name="Kong W.-S."/>
            <person name="Park H."/>
            <person name="Jeong J."/>
            <person name="Song E.-S."/>
        </authorList>
    </citation>
    <scope>NUCLEOTIDE SEQUENCE [LARGE SCALE GENOMIC DNA]</scope>
    <source>
        <strain evidence="1">51987-8</strain>
    </source>
</reference>
<dbReference type="EMBL" id="LUEZ02000009">
    <property type="protein sequence ID" value="RDB29790.1"/>
    <property type="molecule type" value="Genomic_DNA"/>
</dbReference>
<sequence>YHSESFPSHDPEAEISEDLSDMRCLSTLVSHVKKQTRFQELPGLPLRGLQINWRKIAATATSFLGRSWYKPVSKVQAWEQGPSMPNRFEATETRKSILLLLVSV</sequence>
<dbReference type="Proteomes" id="UP000076154">
    <property type="component" value="Unassembled WGS sequence"/>
</dbReference>